<dbReference type="Pfam" id="PF13620">
    <property type="entry name" value="CarboxypepD_reg"/>
    <property type="match status" value="1"/>
</dbReference>
<evidence type="ECO:0000313" key="8">
    <source>
        <dbReference type="EMBL" id="HFJ54113.1"/>
    </source>
</evidence>
<accession>A0A7C3EZS6</accession>
<comment type="caution">
    <text evidence="8">The sequence shown here is derived from an EMBL/GenBank/DDBJ whole genome shotgun (WGS) entry which is preliminary data.</text>
</comment>
<keyword evidence="3" id="KW-0998">Cell outer membrane</keyword>
<dbReference type="InterPro" id="IPR041700">
    <property type="entry name" value="OMP_b-brl_3"/>
</dbReference>
<dbReference type="Pfam" id="PF14905">
    <property type="entry name" value="OMP_b-brl_3"/>
    <property type="match status" value="1"/>
</dbReference>
<dbReference type="Gene3D" id="2.170.130.10">
    <property type="entry name" value="TonB-dependent receptor, plug domain"/>
    <property type="match status" value="1"/>
</dbReference>
<dbReference type="Pfam" id="PF07715">
    <property type="entry name" value="Plug"/>
    <property type="match status" value="1"/>
</dbReference>
<dbReference type="Gene3D" id="2.40.170.20">
    <property type="entry name" value="TonB-dependent receptor, beta-barrel domain"/>
    <property type="match status" value="1"/>
</dbReference>
<reference evidence="8" key="1">
    <citation type="journal article" date="2020" name="mSystems">
        <title>Genome- and Community-Level Interaction Insights into Carbon Utilization and Element Cycling Functions of Hydrothermarchaeota in Hydrothermal Sediment.</title>
        <authorList>
            <person name="Zhou Z."/>
            <person name="Liu Y."/>
            <person name="Xu W."/>
            <person name="Pan J."/>
            <person name="Luo Z.H."/>
            <person name="Li M."/>
        </authorList>
    </citation>
    <scope>NUCLEOTIDE SEQUENCE [LARGE SCALE GENOMIC DNA]</scope>
    <source>
        <strain evidence="7">SpSt-265</strain>
        <strain evidence="8">SpSt-465</strain>
    </source>
</reference>
<keyword evidence="8" id="KW-0675">Receptor</keyword>
<feature type="domain" description="Outer membrane protein beta-barrel" evidence="6">
    <location>
        <begin position="388"/>
        <end position="789"/>
    </location>
</feature>
<dbReference type="EMBL" id="DSTU01000007">
    <property type="protein sequence ID" value="HFJ54113.1"/>
    <property type="molecule type" value="Genomic_DNA"/>
</dbReference>
<feature type="domain" description="TonB-dependent receptor plug" evidence="5">
    <location>
        <begin position="139"/>
        <end position="231"/>
    </location>
</feature>
<evidence type="ECO:0000256" key="1">
    <source>
        <dbReference type="ARBA" id="ARBA00004442"/>
    </source>
</evidence>
<dbReference type="InterPro" id="IPR008969">
    <property type="entry name" value="CarboxyPept-like_regulatory"/>
</dbReference>
<evidence type="ECO:0000313" key="7">
    <source>
        <dbReference type="EMBL" id="HEA87217.1"/>
    </source>
</evidence>
<feature type="compositionally biased region" description="Low complexity" evidence="4">
    <location>
        <begin position="403"/>
        <end position="417"/>
    </location>
</feature>
<dbReference type="InterPro" id="IPR012910">
    <property type="entry name" value="Plug_dom"/>
</dbReference>
<dbReference type="SUPFAM" id="SSF56935">
    <property type="entry name" value="Porins"/>
    <property type="match status" value="1"/>
</dbReference>
<name>A0A7C3EZS6_UNCW3</name>
<dbReference type="PANTHER" id="PTHR40980">
    <property type="entry name" value="PLUG DOMAIN-CONTAINING PROTEIN"/>
    <property type="match status" value="1"/>
</dbReference>
<dbReference type="GO" id="GO:0009279">
    <property type="term" value="C:cell outer membrane"/>
    <property type="evidence" value="ECO:0007669"/>
    <property type="project" value="UniProtKB-SubCell"/>
</dbReference>
<dbReference type="InterPro" id="IPR036942">
    <property type="entry name" value="Beta-barrel_TonB_sf"/>
</dbReference>
<evidence type="ECO:0000259" key="5">
    <source>
        <dbReference type="Pfam" id="PF07715"/>
    </source>
</evidence>
<keyword evidence="2" id="KW-0472">Membrane</keyword>
<dbReference type="AlphaFoldDB" id="A0A7C3EZS6"/>
<organism evidence="8">
    <name type="scientific">candidate division WOR-3 bacterium</name>
    <dbReference type="NCBI Taxonomy" id="2052148"/>
    <lineage>
        <taxon>Bacteria</taxon>
        <taxon>Bacteria division WOR-3</taxon>
    </lineage>
</organism>
<feature type="region of interest" description="Disordered" evidence="4">
    <location>
        <begin position="403"/>
        <end position="433"/>
    </location>
</feature>
<evidence type="ECO:0000256" key="2">
    <source>
        <dbReference type="ARBA" id="ARBA00023136"/>
    </source>
</evidence>
<dbReference type="SUPFAM" id="SSF49464">
    <property type="entry name" value="Carboxypeptidase regulatory domain-like"/>
    <property type="match status" value="1"/>
</dbReference>
<dbReference type="InterPro" id="IPR037066">
    <property type="entry name" value="Plug_dom_sf"/>
</dbReference>
<comment type="subcellular location">
    <subcellularLocation>
        <location evidence="1">Cell outer membrane</location>
    </subcellularLocation>
</comment>
<gene>
    <name evidence="7" type="ORF">ENP94_04310</name>
    <name evidence="8" type="ORF">ENS16_05435</name>
</gene>
<evidence type="ECO:0000256" key="3">
    <source>
        <dbReference type="ARBA" id="ARBA00023237"/>
    </source>
</evidence>
<protein>
    <submittedName>
        <fullName evidence="8">TonB-dependent receptor</fullName>
    </submittedName>
</protein>
<dbReference type="EMBL" id="DSLG01000004">
    <property type="protein sequence ID" value="HEA87217.1"/>
    <property type="molecule type" value="Genomic_DNA"/>
</dbReference>
<evidence type="ECO:0000259" key="6">
    <source>
        <dbReference type="Pfam" id="PF14905"/>
    </source>
</evidence>
<dbReference type="Gene3D" id="2.60.40.1120">
    <property type="entry name" value="Carboxypeptidase-like, regulatory domain"/>
    <property type="match status" value="1"/>
</dbReference>
<proteinExistence type="predicted"/>
<evidence type="ECO:0000256" key="4">
    <source>
        <dbReference type="SAM" id="MobiDB-lite"/>
    </source>
</evidence>
<sequence length="817" mass="91363">MIKIRLGFILPVILSPVWSLLSAQPAPGISVRGTGLLTGEIWNPHDSAPVEYANVVLYRLPDSAIVNGTVTDRQGRFTLAQLPPGRYYLEVSFIGFRTNRVRNIQLAPDARLDLGRIPLEPAVISMPGVEATAEKPKMEFKIDRRVINVAQNPALQTGTAVDALENAPSVKVDLEGNVSLRGLSSFTVLIDGRPSPLEGTDALRQIPASTIDRIEIVTNPSVKYDPEGRAGIINVILKKQRPSGISGMLNLNAGTSGQLGSSLLLSLRNGTSTFFISPNFNQGGFPGTREMTSWILNPGGDTAHRTSAGTMLFQHRFYGLRGGADLQLTPADWLSLSGYFGGNANKRGQRADYKEWKTPATAETISYQGATASTGSGANFSASLDAGHNFGKKGHDLQLHATLRSRSSTDSTLTEESLAGRIRSGRMTRETHKGTPLDLKLDYALPLREKDKFEAGYQLRLRLGPDQNTSTANYDTITARYQEDTLYRQRSTQRDRVHAFYSTYSASWQNFGAMLGIRAEYSGRTVKINDSAFTPLNRWDFFPSLHLSYSFPQEQQIMVSYTRRVDRPGGWDLSPFLTWMDARNVRQGNPALRPEYLDSYEAGFILPFGASRLSIDGYYRITHNVIERFQSLYRDDIILHTVKNIGSDRALGLEMNLDLSPFRFWNISLTGDLYDYRLKGMLDTTPITRTSFNWEAGLTTDLTLPTATRLQLQARYESPSTTLQGKEGGRIWTGVSARQMLFNRQLFINLSVRDLLASSWHENETKTDNFYTWSRFGRKGPQISLGLTWNFNNYKPERRRLTTGEEEEDTTTPIFEY</sequence>
<dbReference type="PANTHER" id="PTHR40980:SF4">
    <property type="entry name" value="TONB-DEPENDENT RECEPTOR-LIKE BETA-BARREL DOMAIN-CONTAINING PROTEIN"/>
    <property type="match status" value="1"/>
</dbReference>